<evidence type="ECO:0000313" key="2">
    <source>
        <dbReference type="Proteomes" id="UP000238338"/>
    </source>
</evidence>
<organism evidence="1 2">
    <name type="scientific">Albidovulum denitrificans</name>
    <dbReference type="NCBI Taxonomy" id="404881"/>
    <lineage>
        <taxon>Bacteria</taxon>
        <taxon>Pseudomonadati</taxon>
        <taxon>Pseudomonadota</taxon>
        <taxon>Alphaproteobacteria</taxon>
        <taxon>Rhodobacterales</taxon>
        <taxon>Paracoccaceae</taxon>
        <taxon>Albidovulum</taxon>
    </lineage>
</organism>
<comment type="caution">
    <text evidence="1">The sequence shown here is derived from an EMBL/GenBank/DDBJ whole genome shotgun (WGS) entry which is preliminary data.</text>
</comment>
<protein>
    <submittedName>
        <fullName evidence="1">Uncharacterized protein DUF1353</fullName>
    </submittedName>
</protein>
<name>A0A2S8S324_9RHOB</name>
<dbReference type="EMBL" id="PVEP01000011">
    <property type="protein sequence ID" value="PQV55202.1"/>
    <property type="molecule type" value="Genomic_DNA"/>
</dbReference>
<gene>
    <name evidence="1" type="ORF">LX70_03720</name>
</gene>
<dbReference type="Proteomes" id="UP000238338">
    <property type="component" value="Unassembled WGS sequence"/>
</dbReference>
<keyword evidence="2" id="KW-1185">Reference proteome</keyword>
<proteinExistence type="predicted"/>
<accession>A0A2S8S324</accession>
<reference evidence="1 2" key="1">
    <citation type="submission" date="2018-02" db="EMBL/GenBank/DDBJ databases">
        <title>Genomic Encyclopedia of Archaeal and Bacterial Type Strains, Phase II (KMG-II): from individual species to whole genera.</title>
        <authorList>
            <person name="Goeker M."/>
        </authorList>
    </citation>
    <scope>NUCLEOTIDE SEQUENCE [LARGE SCALE GENOMIC DNA]</scope>
    <source>
        <strain evidence="1 2">DSM 18921</strain>
    </source>
</reference>
<dbReference type="AlphaFoldDB" id="A0A2S8S324"/>
<evidence type="ECO:0000313" key="1">
    <source>
        <dbReference type="EMBL" id="PQV55202.1"/>
    </source>
</evidence>
<sequence length="235" mass="25063">MRISAMFAAALMLPAACGHVDYEAVERGTFSGSVYVMWIDDGSPDKGDGRFLFVPVPGQELTYTRAAKHGGQVIRPAMMYTDGGSIPKIGQVFKGFSPWGYAPAYMVHDWIFVAHHCVEDGKATEAEKVVETIDFPGSASLLAETIKTLTLSGKVKKDDVAPRVISSAVAGPISKGLWEKEGACPVPRVSPEDEARAKAALPGGSAKMLRGMVRTLPDGQKVPEKPAQVVAVVSF</sequence>